<dbReference type="GO" id="GO:0016671">
    <property type="term" value="F:oxidoreductase activity, acting on a sulfur group of donors, disulfide as acceptor"/>
    <property type="evidence" value="ECO:0007669"/>
    <property type="project" value="InterPro"/>
</dbReference>
<evidence type="ECO:0000313" key="4">
    <source>
        <dbReference type="EMBL" id="BAK04070.1"/>
    </source>
</evidence>
<accession>F2E9P8</accession>
<dbReference type="Pfam" id="PF03227">
    <property type="entry name" value="GILT"/>
    <property type="match status" value="1"/>
</dbReference>
<dbReference type="PANTHER" id="PTHR13234:SF79">
    <property type="entry name" value="GAMMA-INTERFERON-INDUCIBLE LYSOSOMAL THIOL REDUCTASE"/>
    <property type="match status" value="1"/>
</dbReference>
<organism evidence="4">
    <name type="scientific">Hordeum vulgare subsp. vulgare</name>
    <name type="common">Domesticated barley</name>
    <dbReference type="NCBI Taxonomy" id="112509"/>
    <lineage>
        <taxon>Eukaryota</taxon>
        <taxon>Viridiplantae</taxon>
        <taxon>Streptophyta</taxon>
        <taxon>Embryophyta</taxon>
        <taxon>Tracheophyta</taxon>
        <taxon>Spermatophyta</taxon>
        <taxon>Magnoliopsida</taxon>
        <taxon>Liliopsida</taxon>
        <taxon>Poales</taxon>
        <taxon>Poaceae</taxon>
        <taxon>BOP clade</taxon>
        <taxon>Pooideae</taxon>
        <taxon>Triticodae</taxon>
        <taxon>Triticeae</taxon>
        <taxon>Hordeinae</taxon>
        <taxon>Hordeum</taxon>
    </lineage>
</organism>
<proteinExistence type="evidence at transcript level"/>
<comment type="similarity">
    <text evidence="1">Belongs to the GILT family.</text>
</comment>
<dbReference type="EMBL" id="AK372873">
    <property type="protein sequence ID" value="BAK04070.1"/>
    <property type="molecule type" value="mRNA"/>
</dbReference>
<feature type="signal peptide" evidence="3">
    <location>
        <begin position="1"/>
        <end position="25"/>
    </location>
</feature>
<reference evidence="4" key="1">
    <citation type="journal article" date="2011" name="Plant Physiol.">
        <title>Comprehensive sequence analysis of 24,783 barley full-length cDNAs derived from 12 clone libraries.</title>
        <authorList>
            <person name="Matsumoto T."/>
            <person name="Tanaka T."/>
            <person name="Sakai H."/>
            <person name="Amano N."/>
            <person name="Kanamori H."/>
            <person name="Kurita K."/>
            <person name="Kikuta A."/>
            <person name="Kamiya K."/>
            <person name="Yamamoto M."/>
            <person name="Ikawa H."/>
            <person name="Fujii N."/>
            <person name="Hori K."/>
            <person name="Itoh T."/>
            <person name="Sato K."/>
        </authorList>
    </citation>
    <scope>NUCLEOTIDE SEQUENCE</scope>
    <source>
        <tissue evidence="4">Flower</tissue>
    </source>
</reference>
<evidence type="ECO:0000256" key="2">
    <source>
        <dbReference type="ARBA" id="ARBA00023180"/>
    </source>
</evidence>
<feature type="chain" id="PRO_5003277873" evidence="3">
    <location>
        <begin position="26"/>
        <end position="249"/>
    </location>
</feature>
<dbReference type="PANTHER" id="PTHR13234">
    <property type="entry name" value="GAMMA-INTERFERON INDUCIBLE LYSOSOMAL THIOL REDUCTASE GILT"/>
    <property type="match status" value="1"/>
</dbReference>
<sequence length="249" mass="27079">MAARPHHFLILAALLLLIGAPSSAGAGSDGTGKVPVELYYESLCPPSALFVTYRLAEAFEDGLLEVADVTLVPYGNAEVGKDGIITCEHGPEECLLNTVEACAIDAWPDVNVHFGFINCVEELAMNETQGEWESCFHKLGLDPKPVTECYKSEHGHKLSLKYGKQTGALVPPLTGVPWVVVDGKPRDDGDFVYYICKAYKGRPPKICEEPDRHYRTAVEAGNGVSYNSGGFKLHDGVEDKIEVARVENN</sequence>
<dbReference type="InterPro" id="IPR004911">
    <property type="entry name" value="Interferon-induced_GILT"/>
</dbReference>
<dbReference type="AlphaFoldDB" id="F2E9P8"/>
<evidence type="ECO:0000256" key="1">
    <source>
        <dbReference type="ARBA" id="ARBA00005679"/>
    </source>
</evidence>
<keyword evidence="3" id="KW-0732">Signal</keyword>
<evidence type="ECO:0000256" key="3">
    <source>
        <dbReference type="SAM" id="SignalP"/>
    </source>
</evidence>
<protein>
    <submittedName>
        <fullName evidence="4">Predicted protein</fullName>
    </submittedName>
</protein>
<keyword evidence="2" id="KW-0325">Glycoprotein</keyword>
<name>F2E9P8_HORVV</name>